<dbReference type="RefSeq" id="WP_252760223.1">
    <property type="nucleotide sequence ID" value="NZ_JAMXLY010000007.1"/>
</dbReference>
<dbReference type="Proteomes" id="UP001204015">
    <property type="component" value="Unassembled WGS sequence"/>
</dbReference>
<evidence type="ECO:0000313" key="2">
    <source>
        <dbReference type="EMBL" id="MCO6024860.1"/>
    </source>
</evidence>
<dbReference type="InterPro" id="IPR035897">
    <property type="entry name" value="Toll_tir_struct_dom_sf"/>
</dbReference>
<sequence length="471" mass="54219">MNTDLKKSPKIFISHSTDNAKIASALVDLLEFLGIRDIFCSSVSGYEVLAGESIYQRIKSEYEDHDLFMIYLISSAYLDSPMSLNEMGAAWVLKNDYQTFILPNLNVNSLDRTCIGKNSIAIRWDDNNIKARMNQFKAKIIELFDRSAPDESRWEYKRDEFIKKFQSYQPAPEDKKQTISIEKPESQPNVRKEPVNNLATLNSPFKDEYHLKSYINKTYEQLSQFEKGQLEIERIRLDTSNNERITPTSLIIRNVFADGYVVIKSTNELLTQKSVGEEYLAEARAIEAFVYYNMAMLWGNIPVVKSTQLSEIMRISQSEAETVYRYCLELLKKCSFIKSLDNGHVTDSFVNILYTELYLSLGQKDLAYSHLKKVSSFNNSIFTLNVVDKNETKSPIDIYTKEYVELLKEEVEGKDNSDVWFDRGAIYGTWAVLKRLGKAQSLTGIKDYELLLPIPQPEVDIDPHIKQNPGY</sequence>
<dbReference type="Pfam" id="PF13676">
    <property type="entry name" value="TIR_2"/>
    <property type="match status" value="1"/>
</dbReference>
<dbReference type="SUPFAM" id="SSF52200">
    <property type="entry name" value="Toll/Interleukin receptor TIR domain"/>
    <property type="match status" value="1"/>
</dbReference>
<evidence type="ECO:0000259" key="1">
    <source>
        <dbReference type="PROSITE" id="PS50104"/>
    </source>
</evidence>
<keyword evidence="3" id="KW-1185">Reference proteome</keyword>
<dbReference type="EMBL" id="JAMXLY010000007">
    <property type="protein sequence ID" value="MCO6024860.1"/>
    <property type="molecule type" value="Genomic_DNA"/>
</dbReference>
<reference evidence="2 3" key="1">
    <citation type="submission" date="2022-06" db="EMBL/GenBank/DDBJ databases">
        <title>A taxonomic note on the genus Prevotella: Description of four novel genera and emended description of the genera Hallella and Xylanibacter.</title>
        <authorList>
            <person name="Hitch T.C.A."/>
        </authorList>
    </citation>
    <scope>NUCLEOTIDE SEQUENCE [LARGE SCALE GENOMIC DNA]</scope>
    <source>
        <strain evidence="2 3">DSM 100619</strain>
    </source>
</reference>
<organism evidence="2 3">
    <name type="scientific">Segatella cerevisiae</name>
    <dbReference type="NCBI Taxonomy" id="2053716"/>
    <lineage>
        <taxon>Bacteria</taxon>
        <taxon>Pseudomonadati</taxon>
        <taxon>Bacteroidota</taxon>
        <taxon>Bacteroidia</taxon>
        <taxon>Bacteroidales</taxon>
        <taxon>Prevotellaceae</taxon>
        <taxon>Segatella</taxon>
    </lineage>
</organism>
<dbReference type="PROSITE" id="PS50104">
    <property type="entry name" value="TIR"/>
    <property type="match status" value="1"/>
</dbReference>
<feature type="domain" description="TIR" evidence="1">
    <location>
        <begin position="7"/>
        <end position="144"/>
    </location>
</feature>
<dbReference type="Gene3D" id="1.25.40.390">
    <property type="match status" value="2"/>
</dbReference>
<dbReference type="InterPro" id="IPR000157">
    <property type="entry name" value="TIR_dom"/>
</dbReference>
<comment type="caution">
    <text evidence="2">The sequence shown here is derived from an EMBL/GenBank/DDBJ whole genome shotgun (WGS) entry which is preliminary data.</text>
</comment>
<dbReference type="InterPro" id="IPR011990">
    <property type="entry name" value="TPR-like_helical_dom_sf"/>
</dbReference>
<dbReference type="Gene3D" id="3.40.50.10140">
    <property type="entry name" value="Toll/interleukin-1 receptor homology (TIR) domain"/>
    <property type="match status" value="1"/>
</dbReference>
<evidence type="ECO:0000313" key="3">
    <source>
        <dbReference type="Proteomes" id="UP001204015"/>
    </source>
</evidence>
<protein>
    <submittedName>
        <fullName evidence="2">TIR domain-containing protein</fullName>
    </submittedName>
</protein>
<proteinExistence type="predicted"/>
<gene>
    <name evidence="2" type="ORF">NG821_03200</name>
</gene>
<name>A0ABT1BVX9_9BACT</name>
<accession>A0ABT1BVX9</accession>
<dbReference type="SUPFAM" id="SSF48452">
    <property type="entry name" value="TPR-like"/>
    <property type="match status" value="1"/>
</dbReference>